<dbReference type="EMBL" id="LAZR01015506">
    <property type="protein sequence ID" value="KKM10711.1"/>
    <property type="molecule type" value="Genomic_DNA"/>
</dbReference>
<comment type="caution">
    <text evidence="1">The sequence shown here is derived from an EMBL/GenBank/DDBJ whole genome shotgun (WGS) entry which is preliminary data.</text>
</comment>
<reference evidence="1" key="1">
    <citation type="journal article" date="2015" name="Nature">
        <title>Complex archaea that bridge the gap between prokaryotes and eukaryotes.</title>
        <authorList>
            <person name="Spang A."/>
            <person name="Saw J.H."/>
            <person name="Jorgensen S.L."/>
            <person name="Zaremba-Niedzwiedzka K."/>
            <person name="Martijn J."/>
            <person name="Lind A.E."/>
            <person name="van Eijk R."/>
            <person name="Schleper C."/>
            <person name="Guy L."/>
            <person name="Ettema T.J."/>
        </authorList>
    </citation>
    <scope>NUCLEOTIDE SEQUENCE</scope>
</reference>
<organism evidence="1">
    <name type="scientific">marine sediment metagenome</name>
    <dbReference type="NCBI Taxonomy" id="412755"/>
    <lineage>
        <taxon>unclassified sequences</taxon>
        <taxon>metagenomes</taxon>
        <taxon>ecological metagenomes</taxon>
    </lineage>
</organism>
<accession>A0A0F9KBX6</accession>
<name>A0A0F9KBX6_9ZZZZ</name>
<sequence length="70" mass="8305">MNLEIQKMPEIAIEITYEKILEAAAKLSEDDKERLFFSLNKEYAKALDQMQREAWGRHHKGESVRLRDLK</sequence>
<evidence type="ECO:0000313" key="1">
    <source>
        <dbReference type="EMBL" id="KKM10711.1"/>
    </source>
</evidence>
<proteinExistence type="predicted"/>
<protein>
    <submittedName>
        <fullName evidence="1">Uncharacterized protein</fullName>
    </submittedName>
</protein>
<gene>
    <name evidence="1" type="ORF">LCGC14_1721770</name>
</gene>
<dbReference type="AlphaFoldDB" id="A0A0F9KBX6"/>